<organism evidence="1 2">
    <name type="scientific">Apiospora rasikravindrae</name>
    <dbReference type="NCBI Taxonomy" id="990691"/>
    <lineage>
        <taxon>Eukaryota</taxon>
        <taxon>Fungi</taxon>
        <taxon>Dikarya</taxon>
        <taxon>Ascomycota</taxon>
        <taxon>Pezizomycotina</taxon>
        <taxon>Sordariomycetes</taxon>
        <taxon>Xylariomycetidae</taxon>
        <taxon>Amphisphaeriales</taxon>
        <taxon>Apiosporaceae</taxon>
        <taxon>Apiospora</taxon>
    </lineage>
</organism>
<gene>
    <name evidence="1" type="ORF">PG993_007458</name>
</gene>
<reference evidence="1 2" key="1">
    <citation type="submission" date="2023-01" db="EMBL/GenBank/DDBJ databases">
        <title>Analysis of 21 Apiospora genomes using comparative genomics revels a genus with tremendous synthesis potential of carbohydrate active enzymes and secondary metabolites.</title>
        <authorList>
            <person name="Sorensen T."/>
        </authorList>
    </citation>
    <scope>NUCLEOTIDE SEQUENCE [LARGE SCALE GENOMIC DNA]</scope>
    <source>
        <strain evidence="1 2">CBS 33761</strain>
    </source>
</reference>
<evidence type="ECO:0000313" key="1">
    <source>
        <dbReference type="EMBL" id="KAK8039047.1"/>
    </source>
</evidence>
<comment type="caution">
    <text evidence="1">The sequence shown here is derived from an EMBL/GenBank/DDBJ whole genome shotgun (WGS) entry which is preliminary data.</text>
</comment>
<name>A0ABR1SXJ3_9PEZI</name>
<accession>A0ABR1SXJ3</accession>
<protein>
    <submittedName>
        <fullName evidence="1">Uncharacterized protein</fullName>
    </submittedName>
</protein>
<evidence type="ECO:0000313" key="2">
    <source>
        <dbReference type="Proteomes" id="UP001444661"/>
    </source>
</evidence>
<sequence length="165" mass="17987">MFVIVGEDSERLLVDSLGELLLQVLELFVILDMGCRVFGHWNVSGISAMLGPGVDKSTQMGFCQGHGGRVQEVVMTSSTHDSIDKLLSIVIMRGARDIDPKPVAIDGRPENLSVGQILEVQQQTKEDHEKAFGDLVSCHRGVDEVGIGTDDEVAIDIFIRLEGQI</sequence>
<proteinExistence type="predicted"/>
<dbReference type="EMBL" id="JAQQWK010000006">
    <property type="protein sequence ID" value="KAK8039047.1"/>
    <property type="molecule type" value="Genomic_DNA"/>
</dbReference>
<dbReference type="Proteomes" id="UP001444661">
    <property type="component" value="Unassembled WGS sequence"/>
</dbReference>
<keyword evidence="2" id="KW-1185">Reference proteome</keyword>